<dbReference type="SUPFAM" id="SSF47616">
    <property type="entry name" value="GST C-terminal domain-like"/>
    <property type="match status" value="1"/>
</dbReference>
<dbReference type="PANTHER" id="PTHR42673">
    <property type="entry name" value="MALEYLACETOACETATE ISOMERASE"/>
    <property type="match status" value="1"/>
</dbReference>
<dbReference type="STRING" id="553385.GCA_000591415_00124"/>
<dbReference type="PROSITE" id="PS50405">
    <property type="entry name" value="GST_CTER"/>
    <property type="match status" value="1"/>
</dbReference>
<reference evidence="4 5" key="1">
    <citation type="submission" date="2019-07" db="EMBL/GenBank/DDBJ databases">
        <title>Diversity of Bacteria from Kongsfjorden, Arctic.</title>
        <authorList>
            <person name="Yu Y."/>
        </authorList>
    </citation>
    <scope>NUCLEOTIDE SEQUENCE [LARGE SCALE GENOMIC DNA]</scope>
    <source>
        <strain evidence="4 5">SM1923</strain>
    </source>
</reference>
<evidence type="ECO:0000256" key="1">
    <source>
        <dbReference type="ARBA" id="ARBA00010007"/>
    </source>
</evidence>
<dbReference type="GO" id="GO:0016034">
    <property type="term" value="F:maleylacetoacetate isomerase activity"/>
    <property type="evidence" value="ECO:0007669"/>
    <property type="project" value="UniProtKB-EC"/>
</dbReference>
<gene>
    <name evidence="4" type="primary">maiA</name>
    <name evidence="4" type="ORF">FQP86_16570</name>
</gene>
<dbReference type="EMBL" id="VNFH01000014">
    <property type="protein sequence ID" value="TVU67522.1"/>
    <property type="molecule type" value="Genomic_DNA"/>
</dbReference>
<dbReference type="NCBIfam" id="TIGR01262">
    <property type="entry name" value="maiA"/>
    <property type="match status" value="1"/>
</dbReference>
<dbReference type="FunFam" id="1.20.1050.10:FF:000017">
    <property type="entry name" value="Maleylacetoacetate isomerase"/>
    <property type="match status" value="1"/>
</dbReference>
<dbReference type="RefSeq" id="WP_024950562.1">
    <property type="nucleotide sequence ID" value="NZ_CAWOWR010000044.1"/>
</dbReference>
<dbReference type="SFLD" id="SFLDG00358">
    <property type="entry name" value="Main_(cytGST)"/>
    <property type="match status" value="1"/>
</dbReference>
<keyword evidence="5" id="KW-1185">Reference proteome</keyword>
<comment type="similarity">
    <text evidence="1">Belongs to the GST superfamily. Zeta family.</text>
</comment>
<dbReference type="PROSITE" id="PS50404">
    <property type="entry name" value="GST_NTER"/>
    <property type="match status" value="1"/>
</dbReference>
<sequence length="216" mass="24175">MTLHGYYRSSTSYRVRIALNLKGIAVDQVPVNLLEAEQRSEAYLALNPQGLVPTLMVDEAGQRTALSQSLAIMEYLEERWPTPALLPDDLLARAQVRSMCLLLACEMHPLNNPRVLKFLTGQMGASEEQRLVWYRHWVAEGFLRLEKMLTTSAGRFCFGDTPGMADACLMPQVYNARRFECDLAAYPRILAIEAACHELEAFQAAQPDQQADSPAA</sequence>
<dbReference type="InterPro" id="IPR040079">
    <property type="entry name" value="Glutathione_S-Trfase"/>
</dbReference>
<name>A0A558HEH7_9GAMM</name>
<dbReference type="InterPro" id="IPR034333">
    <property type="entry name" value="GST_Zeta_N"/>
</dbReference>
<dbReference type="Pfam" id="PF13417">
    <property type="entry name" value="GST_N_3"/>
    <property type="match status" value="1"/>
</dbReference>
<dbReference type="CDD" id="cd03191">
    <property type="entry name" value="GST_C_Zeta"/>
    <property type="match status" value="1"/>
</dbReference>
<dbReference type="InterPro" id="IPR036282">
    <property type="entry name" value="Glutathione-S-Trfase_C_sf"/>
</dbReference>
<dbReference type="PANTHER" id="PTHR42673:SF21">
    <property type="entry name" value="GLUTATHIONE S-TRANSFERASE YFCF"/>
    <property type="match status" value="1"/>
</dbReference>
<dbReference type="SUPFAM" id="SSF52833">
    <property type="entry name" value="Thioredoxin-like"/>
    <property type="match status" value="1"/>
</dbReference>
<feature type="domain" description="GST N-terminal" evidence="2">
    <location>
        <begin position="1"/>
        <end position="84"/>
    </location>
</feature>
<evidence type="ECO:0000313" key="4">
    <source>
        <dbReference type="EMBL" id="TVU67522.1"/>
    </source>
</evidence>
<dbReference type="SFLD" id="SFLDS00019">
    <property type="entry name" value="Glutathione_Transferase_(cytos"/>
    <property type="match status" value="1"/>
</dbReference>
<proteinExistence type="inferred from homology"/>
<dbReference type="InterPro" id="IPR036249">
    <property type="entry name" value="Thioredoxin-like_sf"/>
</dbReference>
<protein>
    <submittedName>
        <fullName evidence="4">Maleylacetoacetate isomerase</fullName>
        <ecNumber evidence="4">5.2.1.2</ecNumber>
    </submittedName>
</protein>
<dbReference type="GO" id="GO:0006559">
    <property type="term" value="P:L-phenylalanine catabolic process"/>
    <property type="evidence" value="ECO:0007669"/>
    <property type="project" value="TreeGrafter"/>
</dbReference>
<dbReference type="OrthoDB" id="509852at2"/>
<organism evidence="4 5">
    <name type="scientific">Cobetia crustatorum</name>
    <dbReference type="NCBI Taxonomy" id="553385"/>
    <lineage>
        <taxon>Bacteria</taxon>
        <taxon>Pseudomonadati</taxon>
        <taxon>Pseudomonadota</taxon>
        <taxon>Gammaproteobacteria</taxon>
        <taxon>Oceanospirillales</taxon>
        <taxon>Halomonadaceae</taxon>
        <taxon>Cobetia</taxon>
    </lineage>
</organism>
<dbReference type="InterPro" id="IPR005955">
    <property type="entry name" value="GST_Zeta"/>
</dbReference>
<evidence type="ECO:0000259" key="2">
    <source>
        <dbReference type="PROSITE" id="PS50404"/>
    </source>
</evidence>
<dbReference type="GO" id="GO:0006749">
    <property type="term" value="P:glutathione metabolic process"/>
    <property type="evidence" value="ECO:0007669"/>
    <property type="project" value="TreeGrafter"/>
</dbReference>
<dbReference type="InterPro" id="IPR034330">
    <property type="entry name" value="GST_Zeta_C"/>
</dbReference>
<dbReference type="EC" id="5.2.1.2" evidence="4"/>
<dbReference type="InterPro" id="IPR004045">
    <property type="entry name" value="Glutathione_S-Trfase_N"/>
</dbReference>
<dbReference type="GO" id="GO:0005737">
    <property type="term" value="C:cytoplasm"/>
    <property type="evidence" value="ECO:0007669"/>
    <property type="project" value="InterPro"/>
</dbReference>
<evidence type="ECO:0000259" key="3">
    <source>
        <dbReference type="PROSITE" id="PS50405"/>
    </source>
</evidence>
<accession>A0A558HEH7</accession>
<comment type="caution">
    <text evidence="4">The sequence shown here is derived from an EMBL/GenBank/DDBJ whole genome shotgun (WGS) entry which is preliminary data.</text>
</comment>
<dbReference type="Proteomes" id="UP000319941">
    <property type="component" value="Unassembled WGS sequence"/>
</dbReference>
<dbReference type="AlphaFoldDB" id="A0A558HEH7"/>
<evidence type="ECO:0000313" key="5">
    <source>
        <dbReference type="Proteomes" id="UP000319941"/>
    </source>
</evidence>
<keyword evidence="4" id="KW-0413">Isomerase</keyword>
<dbReference type="Gene3D" id="3.40.30.10">
    <property type="entry name" value="Glutaredoxin"/>
    <property type="match status" value="1"/>
</dbReference>
<dbReference type="CDD" id="cd03042">
    <property type="entry name" value="GST_N_Zeta"/>
    <property type="match status" value="1"/>
</dbReference>
<dbReference type="GO" id="GO:0004364">
    <property type="term" value="F:glutathione transferase activity"/>
    <property type="evidence" value="ECO:0007669"/>
    <property type="project" value="TreeGrafter"/>
</dbReference>
<dbReference type="Gene3D" id="1.20.1050.10">
    <property type="match status" value="1"/>
</dbReference>
<dbReference type="InterPro" id="IPR010987">
    <property type="entry name" value="Glutathione-S-Trfase_C-like"/>
</dbReference>
<feature type="domain" description="GST C-terminal" evidence="3">
    <location>
        <begin position="89"/>
        <end position="215"/>
    </location>
</feature>